<dbReference type="InterPro" id="IPR027417">
    <property type="entry name" value="P-loop_NTPase"/>
</dbReference>
<dbReference type="Gene3D" id="3.40.50.300">
    <property type="entry name" value="P-loop containing nucleotide triphosphate hydrolases"/>
    <property type="match status" value="1"/>
</dbReference>
<protein>
    <submittedName>
        <fullName evidence="7">Cysteine/glutathione ABC transporter membrane/ATP-binding component</fullName>
    </submittedName>
</protein>
<dbReference type="SMART" id="SM00382">
    <property type="entry name" value="AAA"/>
    <property type="match status" value="1"/>
</dbReference>
<dbReference type="KEGG" id="gak:X907_0476"/>
<dbReference type="Gene3D" id="1.20.1560.10">
    <property type="entry name" value="ABC transporter type 1, transmembrane domain"/>
    <property type="match status" value="1"/>
</dbReference>
<dbReference type="InterPro" id="IPR003593">
    <property type="entry name" value="AAA+_ATPase"/>
</dbReference>
<evidence type="ECO:0000256" key="2">
    <source>
        <dbReference type="ARBA" id="ARBA00022692"/>
    </source>
</evidence>
<evidence type="ECO:0000313" key="8">
    <source>
        <dbReference type="Proteomes" id="UP000286954"/>
    </source>
</evidence>
<gene>
    <name evidence="7" type="ORF">X907_0476</name>
</gene>
<keyword evidence="3" id="KW-0547">Nucleotide-binding</keyword>
<name>A0A3T0E6X8_9PROT</name>
<dbReference type="InterPro" id="IPR011527">
    <property type="entry name" value="ABC1_TM_dom"/>
</dbReference>
<dbReference type="PROSITE" id="PS50893">
    <property type="entry name" value="ABC_TRANSPORTER_2"/>
    <property type="match status" value="1"/>
</dbReference>
<evidence type="ECO:0000256" key="5">
    <source>
        <dbReference type="ARBA" id="ARBA00022989"/>
    </source>
</evidence>
<sequence>MSNPALTPEDRRALGGLLSAWGKAGRGPSMLASACGIAQYGLFIGFAGFAASAIASLVNGEDFLMPALVAALFALVRAGAQALETRAGFEAAARVKAHVRGEAARALAAKGPAFTERLETGAAGSALTDAVEKLEGYFGRYRPLMPVIAGAPILMVAAAFTQSWVVGMLFIITAPLLPLFMAIVGGAAAAASKDQIAVLARLAGRFNDRLQSLALLNAFNAAPREREGLAAASEDFRQRTMKVLRLAFLSSAILEFFAALSVAAIAVYVGFSLLGEMPFDTGETVTLREGLFVLILAPEFYMPLRRLSAAYHDRADAEAAASTIKPLLEYPKSGVSIVPSTPFHTSPSLDLSGVSCTYEGGRKGLNPITLSIPSGKISVLWGPSGSGKSTLLKILMGFAPLSSGEVRIDGEAMEAPLAGRAGWIGQNPRLFHGSLRDNITLHDGSIPAEMIERAVAEAGVADFLIHLSDGLDTPLGERGFGLSGGQIQRVALARALARDMKLVLMDEPTAHLDGEAEARFLEALLSNKNGRTILIATHSPAVRAIADEVFEIADLQEGGAP</sequence>
<dbReference type="GO" id="GO:0005886">
    <property type="term" value="C:plasma membrane"/>
    <property type="evidence" value="ECO:0007669"/>
    <property type="project" value="UniProtKB-SubCell"/>
</dbReference>
<dbReference type="PROSITE" id="PS00211">
    <property type="entry name" value="ABC_TRANSPORTER_1"/>
    <property type="match status" value="1"/>
</dbReference>
<dbReference type="EMBL" id="CP018911">
    <property type="protein sequence ID" value="AZU03024.1"/>
    <property type="molecule type" value="Genomic_DNA"/>
</dbReference>
<dbReference type="GO" id="GO:0042883">
    <property type="term" value="P:cysteine transport"/>
    <property type="evidence" value="ECO:0007669"/>
    <property type="project" value="InterPro"/>
</dbReference>
<dbReference type="PANTHER" id="PTHR24221:SF261">
    <property type="entry name" value="GLUTATHIONE_L-CYSTEINE TRANSPORT SYSTEM ATP-BINDING_PERMEASE PROTEIN CYDD"/>
    <property type="match status" value="1"/>
</dbReference>
<accession>A0A3T0E6X8</accession>
<proteinExistence type="predicted"/>
<keyword evidence="8" id="KW-1185">Reference proteome</keyword>
<dbReference type="Pfam" id="PF00005">
    <property type="entry name" value="ABC_tran"/>
    <property type="match status" value="1"/>
</dbReference>
<organism evidence="7 8">
    <name type="scientific">Glycocaulis alkaliphilus</name>
    <dbReference type="NCBI Taxonomy" id="1434191"/>
    <lineage>
        <taxon>Bacteria</taxon>
        <taxon>Pseudomonadati</taxon>
        <taxon>Pseudomonadota</taxon>
        <taxon>Alphaproteobacteria</taxon>
        <taxon>Maricaulales</taxon>
        <taxon>Maricaulaceae</taxon>
        <taxon>Glycocaulis</taxon>
    </lineage>
</organism>
<dbReference type="InterPro" id="IPR036640">
    <property type="entry name" value="ABC1_TM_sf"/>
</dbReference>
<dbReference type="GO" id="GO:0140359">
    <property type="term" value="F:ABC-type transporter activity"/>
    <property type="evidence" value="ECO:0007669"/>
    <property type="project" value="InterPro"/>
</dbReference>
<dbReference type="InterPro" id="IPR039421">
    <property type="entry name" value="Type_1_exporter"/>
</dbReference>
<dbReference type="Proteomes" id="UP000286954">
    <property type="component" value="Chromosome"/>
</dbReference>
<keyword evidence="6" id="KW-0472">Membrane</keyword>
<evidence type="ECO:0000256" key="4">
    <source>
        <dbReference type="ARBA" id="ARBA00022840"/>
    </source>
</evidence>
<comment type="subcellular location">
    <subcellularLocation>
        <location evidence="1">Cell membrane</location>
        <topology evidence="1">Multi-pass membrane protein</topology>
    </subcellularLocation>
</comment>
<dbReference type="PANTHER" id="PTHR24221">
    <property type="entry name" value="ATP-BINDING CASSETTE SUB-FAMILY B"/>
    <property type="match status" value="1"/>
</dbReference>
<dbReference type="Pfam" id="PF00664">
    <property type="entry name" value="ABC_membrane"/>
    <property type="match status" value="1"/>
</dbReference>
<dbReference type="SUPFAM" id="SSF52540">
    <property type="entry name" value="P-loop containing nucleoside triphosphate hydrolases"/>
    <property type="match status" value="1"/>
</dbReference>
<evidence type="ECO:0000256" key="3">
    <source>
        <dbReference type="ARBA" id="ARBA00022741"/>
    </source>
</evidence>
<keyword evidence="5" id="KW-1133">Transmembrane helix</keyword>
<dbReference type="InterPro" id="IPR014216">
    <property type="entry name" value="ABC_transptr_CydD"/>
</dbReference>
<evidence type="ECO:0000256" key="6">
    <source>
        <dbReference type="ARBA" id="ARBA00023136"/>
    </source>
</evidence>
<dbReference type="CDD" id="cd18584">
    <property type="entry name" value="ABC_6TM_AarD_CydD"/>
    <property type="match status" value="1"/>
</dbReference>
<evidence type="ECO:0000256" key="1">
    <source>
        <dbReference type="ARBA" id="ARBA00004651"/>
    </source>
</evidence>
<dbReference type="AlphaFoldDB" id="A0A3T0E6X8"/>
<dbReference type="NCBIfam" id="TIGR02857">
    <property type="entry name" value="CydD"/>
    <property type="match status" value="1"/>
</dbReference>
<dbReference type="GO" id="GO:0034040">
    <property type="term" value="F:ATPase-coupled lipid transmembrane transporter activity"/>
    <property type="evidence" value="ECO:0007669"/>
    <property type="project" value="TreeGrafter"/>
</dbReference>
<dbReference type="RefSeq" id="WP_127565452.1">
    <property type="nucleotide sequence ID" value="NZ_BMFB01000002.1"/>
</dbReference>
<keyword evidence="4 7" id="KW-0067">ATP-binding</keyword>
<keyword evidence="2" id="KW-0812">Transmembrane</keyword>
<dbReference type="GO" id="GO:0005524">
    <property type="term" value="F:ATP binding"/>
    <property type="evidence" value="ECO:0007669"/>
    <property type="project" value="UniProtKB-KW"/>
</dbReference>
<reference evidence="7 8" key="1">
    <citation type="submission" date="2016-12" db="EMBL/GenBank/DDBJ databases">
        <title>The genome of dimorphic prosthecate Glycocaulis alkaliphilus 6b-8t, isolated from crude oil dictates its adaptability in petroleum environments.</title>
        <authorList>
            <person name="Wu X.-L."/>
            <person name="Geng S."/>
        </authorList>
    </citation>
    <scope>NUCLEOTIDE SEQUENCE [LARGE SCALE GENOMIC DNA]</scope>
    <source>
        <strain evidence="7 8">6B-8</strain>
    </source>
</reference>
<evidence type="ECO:0000313" key="7">
    <source>
        <dbReference type="EMBL" id="AZU03024.1"/>
    </source>
</evidence>
<dbReference type="GO" id="GO:0016887">
    <property type="term" value="F:ATP hydrolysis activity"/>
    <property type="evidence" value="ECO:0007669"/>
    <property type="project" value="InterPro"/>
</dbReference>
<dbReference type="OrthoDB" id="9806127at2"/>
<dbReference type="SUPFAM" id="SSF90123">
    <property type="entry name" value="ABC transporter transmembrane region"/>
    <property type="match status" value="1"/>
</dbReference>
<dbReference type="InterPro" id="IPR017871">
    <property type="entry name" value="ABC_transporter-like_CS"/>
</dbReference>
<dbReference type="InterPro" id="IPR003439">
    <property type="entry name" value="ABC_transporter-like_ATP-bd"/>
</dbReference>
<dbReference type="PROSITE" id="PS50929">
    <property type="entry name" value="ABC_TM1F"/>
    <property type="match status" value="1"/>
</dbReference>